<name>A0ABS4IJH4_9BACI</name>
<evidence type="ECO:0000313" key="1">
    <source>
        <dbReference type="EMBL" id="MBP1971107.1"/>
    </source>
</evidence>
<comment type="caution">
    <text evidence="1">The sequence shown here is derived from an EMBL/GenBank/DDBJ whole genome shotgun (WGS) entry which is preliminary data.</text>
</comment>
<dbReference type="EMBL" id="JAGGKX010000021">
    <property type="protein sequence ID" value="MBP1971107.1"/>
    <property type="molecule type" value="Genomic_DNA"/>
</dbReference>
<reference evidence="1 2" key="1">
    <citation type="submission" date="2021-03" db="EMBL/GenBank/DDBJ databases">
        <title>Genomic Encyclopedia of Type Strains, Phase IV (KMG-IV): sequencing the most valuable type-strain genomes for metagenomic binning, comparative biology and taxonomic classification.</title>
        <authorList>
            <person name="Goeker M."/>
        </authorList>
    </citation>
    <scope>NUCLEOTIDE SEQUENCE [LARGE SCALE GENOMIC DNA]</scope>
    <source>
        <strain evidence="1 2">DSM 25609</strain>
    </source>
</reference>
<sequence>MLDPLTQDACVFYNDYSVFDEYKGVAFDEEEGIPVRIGKSNM</sequence>
<gene>
    <name evidence="1" type="ORF">J2Z83_003246</name>
</gene>
<organism evidence="1 2">
    <name type="scientific">Virgibacillus natechei</name>
    <dbReference type="NCBI Taxonomy" id="1216297"/>
    <lineage>
        <taxon>Bacteria</taxon>
        <taxon>Bacillati</taxon>
        <taxon>Bacillota</taxon>
        <taxon>Bacilli</taxon>
        <taxon>Bacillales</taxon>
        <taxon>Bacillaceae</taxon>
        <taxon>Virgibacillus</taxon>
    </lineage>
</organism>
<protein>
    <submittedName>
        <fullName evidence="1">Uncharacterized protein</fullName>
    </submittedName>
</protein>
<keyword evidence="2" id="KW-1185">Reference proteome</keyword>
<accession>A0ABS4IJH4</accession>
<proteinExistence type="predicted"/>
<evidence type="ECO:0000313" key="2">
    <source>
        <dbReference type="Proteomes" id="UP001519345"/>
    </source>
</evidence>
<dbReference type="Proteomes" id="UP001519345">
    <property type="component" value="Unassembled WGS sequence"/>
</dbReference>